<gene>
    <name evidence="5" type="ORF">KDA27_05155</name>
</gene>
<keyword evidence="3" id="KW-0762">Sugar transport</keyword>
<accession>A0A956N9Q3</accession>
<protein>
    <submittedName>
        <fullName evidence="5">Extracellular solute-binding protein</fullName>
    </submittedName>
</protein>
<evidence type="ECO:0000313" key="6">
    <source>
        <dbReference type="Proteomes" id="UP000739538"/>
    </source>
</evidence>
<dbReference type="PANTHER" id="PTHR30061">
    <property type="entry name" value="MALTOSE-BINDING PERIPLASMIC PROTEIN"/>
    <property type="match status" value="1"/>
</dbReference>
<sequence length="429" mass="47344">MKKSPFGGWARAFALSALVMVAFGCGGEKSGDGSGDTGSKGGAKTFTIKLWEQMDPQEREVQAGQIAKYEESHPGMKIELSHYSTEDLRTQFQTAALAGSGPDLVYGPSDQVGPFSVMGLIQPIDGILTAEELHEFRSEAFDRLGGHIYALPDQVGNHLTLVYNKALVPSPPTTMSELIEIAKAQTIDQDGDGRPERYGLVFQVMEPFWSIPFLTGYGGWVMDDESRPTLNSEAMVKALQLIKSFRDESKIMPSECDYEIADTIFKEGRAAFIINGPWSWEAYRKAGLDIGLARIPKIDETGRWPAPMISSKGYSVSAKCTGDRLEGVLEALRYLTQTEFQVEYATKIGTLPARTAAYELPEIHGNEMLLSSSEQVEVGKRMPVVPEMRAIWDAMRPSVQSVWNGAKEPRDAAREMQDLAVKKIREMKG</sequence>
<organism evidence="5 6">
    <name type="scientific">Eiseniibacteriota bacterium</name>
    <dbReference type="NCBI Taxonomy" id="2212470"/>
    <lineage>
        <taxon>Bacteria</taxon>
        <taxon>Candidatus Eiseniibacteriota</taxon>
    </lineage>
</organism>
<dbReference type="GO" id="GO:0015144">
    <property type="term" value="F:carbohydrate transmembrane transporter activity"/>
    <property type="evidence" value="ECO:0007669"/>
    <property type="project" value="InterPro"/>
</dbReference>
<comment type="caution">
    <text evidence="5">The sequence shown here is derived from an EMBL/GenBank/DDBJ whole genome shotgun (WGS) entry which is preliminary data.</text>
</comment>
<keyword evidence="2" id="KW-0813">Transport</keyword>
<dbReference type="Proteomes" id="UP000739538">
    <property type="component" value="Unassembled WGS sequence"/>
</dbReference>
<dbReference type="PRINTS" id="PR00181">
    <property type="entry name" value="MALTOSEBP"/>
</dbReference>
<dbReference type="EMBL" id="JAGQHS010000017">
    <property type="protein sequence ID" value="MCA9755169.1"/>
    <property type="molecule type" value="Genomic_DNA"/>
</dbReference>
<reference evidence="5" key="2">
    <citation type="journal article" date="2021" name="Microbiome">
        <title>Successional dynamics and alternative stable states in a saline activated sludge microbial community over 9 years.</title>
        <authorList>
            <person name="Wang Y."/>
            <person name="Ye J."/>
            <person name="Ju F."/>
            <person name="Liu L."/>
            <person name="Boyd J.A."/>
            <person name="Deng Y."/>
            <person name="Parks D.H."/>
            <person name="Jiang X."/>
            <person name="Yin X."/>
            <person name="Woodcroft B.J."/>
            <person name="Tyson G.W."/>
            <person name="Hugenholtz P."/>
            <person name="Polz M.F."/>
            <person name="Zhang T."/>
        </authorList>
    </citation>
    <scope>NUCLEOTIDE SEQUENCE</scope>
    <source>
        <strain evidence="5">HKST-UBA02</strain>
    </source>
</reference>
<dbReference type="GO" id="GO:0015768">
    <property type="term" value="P:maltose transport"/>
    <property type="evidence" value="ECO:0007669"/>
    <property type="project" value="TreeGrafter"/>
</dbReference>
<evidence type="ECO:0000313" key="5">
    <source>
        <dbReference type="EMBL" id="MCA9755169.1"/>
    </source>
</evidence>
<evidence type="ECO:0000256" key="2">
    <source>
        <dbReference type="ARBA" id="ARBA00022448"/>
    </source>
</evidence>
<dbReference type="PROSITE" id="PS51257">
    <property type="entry name" value="PROKAR_LIPOPROTEIN"/>
    <property type="match status" value="1"/>
</dbReference>
<comment type="similarity">
    <text evidence="1">Belongs to the bacterial solute-binding protein 1 family.</text>
</comment>
<reference evidence="5" key="1">
    <citation type="submission" date="2020-04" db="EMBL/GenBank/DDBJ databases">
        <authorList>
            <person name="Zhang T."/>
        </authorList>
    </citation>
    <scope>NUCLEOTIDE SEQUENCE</scope>
    <source>
        <strain evidence="5">HKST-UBA02</strain>
    </source>
</reference>
<evidence type="ECO:0000256" key="1">
    <source>
        <dbReference type="ARBA" id="ARBA00008520"/>
    </source>
</evidence>
<dbReference type="Pfam" id="PF13416">
    <property type="entry name" value="SBP_bac_8"/>
    <property type="match status" value="1"/>
</dbReference>
<proteinExistence type="inferred from homology"/>
<keyword evidence="4" id="KW-0732">Signal</keyword>
<evidence type="ECO:0000256" key="4">
    <source>
        <dbReference type="ARBA" id="ARBA00022729"/>
    </source>
</evidence>
<dbReference type="InterPro" id="IPR006059">
    <property type="entry name" value="SBP"/>
</dbReference>
<dbReference type="Gene3D" id="3.40.190.10">
    <property type="entry name" value="Periplasmic binding protein-like II"/>
    <property type="match status" value="2"/>
</dbReference>
<dbReference type="SUPFAM" id="SSF53850">
    <property type="entry name" value="Periplasmic binding protein-like II"/>
    <property type="match status" value="1"/>
</dbReference>
<dbReference type="AlphaFoldDB" id="A0A956N9Q3"/>
<dbReference type="PANTHER" id="PTHR30061:SF50">
    <property type="entry name" value="MALTOSE_MALTODEXTRIN-BINDING PERIPLASMIC PROTEIN"/>
    <property type="match status" value="1"/>
</dbReference>
<dbReference type="GO" id="GO:0042956">
    <property type="term" value="P:maltodextrin transmembrane transport"/>
    <property type="evidence" value="ECO:0007669"/>
    <property type="project" value="TreeGrafter"/>
</dbReference>
<dbReference type="GO" id="GO:0055052">
    <property type="term" value="C:ATP-binding cassette (ABC) transporter complex, substrate-binding subunit-containing"/>
    <property type="evidence" value="ECO:0007669"/>
    <property type="project" value="TreeGrafter"/>
</dbReference>
<name>A0A956N9Q3_UNCEI</name>
<dbReference type="InterPro" id="IPR006060">
    <property type="entry name" value="Maltose/Cyclodextrin-bd"/>
</dbReference>
<evidence type="ECO:0000256" key="3">
    <source>
        <dbReference type="ARBA" id="ARBA00022597"/>
    </source>
</evidence>
<dbReference type="GO" id="GO:1901982">
    <property type="term" value="F:maltose binding"/>
    <property type="evidence" value="ECO:0007669"/>
    <property type="project" value="TreeGrafter"/>
</dbReference>